<reference evidence="2 3" key="1">
    <citation type="submission" date="2019-07" db="EMBL/GenBank/DDBJ databases">
        <title>Genome sequencing of lignin-degrading bacterial isolates.</title>
        <authorList>
            <person name="Gladden J."/>
        </authorList>
    </citation>
    <scope>NUCLEOTIDE SEQUENCE [LARGE SCALE GENOMIC DNA]</scope>
    <source>
        <strain evidence="2 3">J11</strain>
    </source>
</reference>
<protein>
    <submittedName>
        <fullName evidence="2">Putative GH25 family protein</fullName>
    </submittedName>
</protein>
<dbReference type="AlphaFoldDB" id="A0A562BTQ3"/>
<sequence>MTGKTFALAFALSVLGGAAQAHQIWIEPSSGQEARIRFGEFGENLRETSPGALDTLGVASATLVTGNGEKTAEASKTRDGFVLPFKVAPGESVVAEAARYPLYKFKRDGKELTGWYLPAARLVTDFTPQAPKLALDLVPAGKPGEFQLFYRGKPLPKTKVSLVTQSGWSKEKQTDEQGKVVFDMPWKGLYVAEASHKETKGGERPGAAGPERYDGIDYVTTAAYVKADGAEPIPAIAAPVAGGK</sequence>
<dbReference type="OrthoDB" id="8911471at2"/>
<keyword evidence="3" id="KW-1185">Reference proteome</keyword>
<gene>
    <name evidence="2" type="ORF">L602_001400000750</name>
</gene>
<name>A0A562BTQ3_9BURK</name>
<keyword evidence="1" id="KW-0732">Signal</keyword>
<proteinExistence type="predicted"/>
<feature type="chain" id="PRO_5022203599" evidence="1">
    <location>
        <begin position="22"/>
        <end position="244"/>
    </location>
</feature>
<dbReference type="Proteomes" id="UP000318141">
    <property type="component" value="Unassembled WGS sequence"/>
</dbReference>
<dbReference type="InterPro" id="IPR019613">
    <property type="entry name" value="DUF4198"/>
</dbReference>
<evidence type="ECO:0000313" key="3">
    <source>
        <dbReference type="Proteomes" id="UP000318141"/>
    </source>
</evidence>
<accession>A0A562BTQ3</accession>
<feature type="signal peptide" evidence="1">
    <location>
        <begin position="1"/>
        <end position="21"/>
    </location>
</feature>
<evidence type="ECO:0000256" key="1">
    <source>
        <dbReference type="SAM" id="SignalP"/>
    </source>
</evidence>
<organism evidence="2 3">
    <name type="scientific">Cupriavidus gilardii J11</name>
    <dbReference type="NCBI Taxonomy" id="936133"/>
    <lineage>
        <taxon>Bacteria</taxon>
        <taxon>Pseudomonadati</taxon>
        <taxon>Pseudomonadota</taxon>
        <taxon>Betaproteobacteria</taxon>
        <taxon>Burkholderiales</taxon>
        <taxon>Burkholderiaceae</taxon>
        <taxon>Cupriavidus</taxon>
    </lineage>
</organism>
<dbReference type="EMBL" id="VLJN01000006">
    <property type="protein sequence ID" value="TWG88160.1"/>
    <property type="molecule type" value="Genomic_DNA"/>
</dbReference>
<dbReference type="Pfam" id="PF10670">
    <property type="entry name" value="DUF4198"/>
    <property type="match status" value="1"/>
</dbReference>
<comment type="caution">
    <text evidence="2">The sequence shown here is derived from an EMBL/GenBank/DDBJ whole genome shotgun (WGS) entry which is preliminary data.</text>
</comment>
<evidence type="ECO:0000313" key="2">
    <source>
        <dbReference type="EMBL" id="TWG88160.1"/>
    </source>
</evidence>